<dbReference type="GO" id="GO:0046559">
    <property type="term" value="F:alpha-glucuronidase activity"/>
    <property type="evidence" value="ECO:0007669"/>
    <property type="project" value="UniProtKB-EC"/>
</dbReference>
<dbReference type="InterPro" id="IPR011100">
    <property type="entry name" value="Glyco_hydro_67_cat"/>
</dbReference>
<keyword evidence="10" id="KW-0732">Signal</keyword>
<dbReference type="Pfam" id="PF07488">
    <property type="entry name" value="Glyco_hydro_67M"/>
    <property type="match status" value="1"/>
</dbReference>
<keyword evidence="5 10" id="KW-0119">Carbohydrate metabolism</keyword>
<evidence type="ECO:0000313" key="14">
    <source>
        <dbReference type="EMBL" id="GAT19224.1"/>
    </source>
</evidence>
<dbReference type="AlphaFoldDB" id="A0A146EYU7"/>
<dbReference type="VEuPathDB" id="FungiDB:ASPFODRAFT_34917"/>
<dbReference type="InterPro" id="IPR011099">
    <property type="entry name" value="Glyco_hydro_67_C"/>
</dbReference>
<evidence type="ECO:0000313" key="15">
    <source>
        <dbReference type="Proteomes" id="UP000075230"/>
    </source>
</evidence>
<feature type="chain" id="PRO_5007357437" description="Alpha-glucuronidase" evidence="10">
    <location>
        <begin position="21"/>
        <end position="562"/>
    </location>
</feature>
<evidence type="ECO:0000259" key="11">
    <source>
        <dbReference type="Pfam" id="PF03648"/>
    </source>
</evidence>
<keyword evidence="4 10" id="KW-0378">Hydrolase</keyword>
<dbReference type="Gene3D" id="3.20.20.80">
    <property type="entry name" value="Glycosidases"/>
    <property type="match status" value="1"/>
</dbReference>
<evidence type="ECO:0000256" key="7">
    <source>
        <dbReference type="ARBA" id="ARBA00023326"/>
    </source>
</evidence>
<dbReference type="Gene3D" id="3.90.1330.10">
    <property type="entry name" value="Alpha-glucuronidase, C-terminal domain"/>
    <property type="match status" value="1"/>
</dbReference>
<evidence type="ECO:0000256" key="3">
    <source>
        <dbReference type="ARBA" id="ARBA00022651"/>
    </source>
</evidence>
<proteinExistence type="inferred from homology"/>
<evidence type="ECO:0000256" key="1">
    <source>
        <dbReference type="ARBA" id="ARBA00008833"/>
    </source>
</evidence>
<organism evidence="14 15">
    <name type="scientific">Aspergillus kawachii</name>
    <name type="common">White koji mold</name>
    <name type="synonym">Aspergillus awamori var. kawachi</name>
    <dbReference type="NCBI Taxonomy" id="1069201"/>
    <lineage>
        <taxon>Eukaryota</taxon>
        <taxon>Fungi</taxon>
        <taxon>Dikarya</taxon>
        <taxon>Ascomycota</taxon>
        <taxon>Pezizomycotina</taxon>
        <taxon>Eurotiomycetes</taxon>
        <taxon>Eurotiomycetidae</taxon>
        <taxon>Eurotiales</taxon>
        <taxon>Aspergillaceae</taxon>
        <taxon>Aspergillus</taxon>
        <taxon>Aspergillus subgen. Circumdati</taxon>
    </lineage>
</organism>
<dbReference type="EC" id="3.2.1.139" evidence="2 10"/>
<evidence type="ECO:0000256" key="10">
    <source>
        <dbReference type="RuleBase" id="RU361198"/>
    </source>
</evidence>
<evidence type="ECO:0000256" key="9">
    <source>
        <dbReference type="ARBA" id="ARBA00048838"/>
    </source>
</evidence>
<dbReference type="SUPFAM" id="SSF51445">
    <property type="entry name" value="(Trans)glycosidases"/>
    <property type="match status" value="1"/>
</dbReference>
<gene>
    <name evidence="10" type="primary">aguA</name>
    <name evidence="14" type="ORF">RIB2604_00401570</name>
</gene>
<comment type="caution">
    <text evidence="14">The sequence shown here is derived from an EMBL/GenBank/DDBJ whole genome shotgun (WGS) entry which is preliminary data.</text>
</comment>
<dbReference type="SUPFAM" id="SSF55545">
    <property type="entry name" value="beta-N-acetylhexosaminidase-like domain"/>
    <property type="match status" value="1"/>
</dbReference>
<reference evidence="15" key="2">
    <citation type="submission" date="2016-02" db="EMBL/GenBank/DDBJ databases">
        <title>Genome sequencing of Aspergillus luchuensis NBRC 4314.</title>
        <authorList>
            <person name="Yamada O."/>
        </authorList>
    </citation>
    <scope>NUCLEOTIDE SEQUENCE [LARGE SCALE GENOMIC DNA]</scope>
    <source>
        <strain evidence="15">RIB 2604</strain>
    </source>
</reference>
<dbReference type="PANTHER" id="PTHR39207:SF1">
    <property type="entry name" value="ALPHA-GLUCURONIDASE A"/>
    <property type="match status" value="1"/>
</dbReference>
<keyword evidence="7 10" id="KW-0624">Polysaccharide degradation</keyword>
<feature type="domain" description="Glycosyl hydrolase family 67 catalytic" evidence="13">
    <location>
        <begin position="148"/>
        <end position="468"/>
    </location>
</feature>
<dbReference type="InterPro" id="IPR029018">
    <property type="entry name" value="Hex-like_dom2"/>
</dbReference>
<dbReference type="EMBL" id="BCWF01000004">
    <property type="protein sequence ID" value="GAT19224.1"/>
    <property type="molecule type" value="Genomic_DNA"/>
</dbReference>
<dbReference type="GO" id="GO:0005576">
    <property type="term" value="C:extracellular region"/>
    <property type="evidence" value="ECO:0007669"/>
    <property type="project" value="UniProtKB-SubCell"/>
</dbReference>
<dbReference type="Proteomes" id="UP000075230">
    <property type="component" value="Unassembled WGS sequence"/>
</dbReference>
<dbReference type="Gene3D" id="3.30.379.10">
    <property type="entry name" value="Chitobiase/beta-hexosaminidase domain 2-like"/>
    <property type="match status" value="1"/>
</dbReference>
<dbReference type="Pfam" id="PF07477">
    <property type="entry name" value="Glyco_hydro_67C"/>
    <property type="match status" value="1"/>
</dbReference>
<accession>A0A146EYU7</accession>
<keyword evidence="6 10" id="KW-0326">Glycosidase</keyword>
<comment type="catalytic activity">
    <reaction evidence="9 10">
        <text>an alpha-D-glucuronoside + H2O = D-glucuronate + an alcohol</text>
        <dbReference type="Rhea" id="RHEA:20005"/>
        <dbReference type="ChEBI" id="CHEBI:15377"/>
        <dbReference type="ChEBI" id="CHEBI:30879"/>
        <dbReference type="ChEBI" id="CHEBI:58720"/>
        <dbReference type="ChEBI" id="CHEBI:58899"/>
        <dbReference type="EC" id="3.2.1.139"/>
    </reaction>
</comment>
<evidence type="ECO:0000256" key="4">
    <source>
        <dbReference type="ARBA" id="ARBA00022801"/>
    </source>
</evidence>
<feature type="signal peptide" evidence="10">
    <location>
        <begin position="1"/>
        <end position="20"/>
    </location>
</feature>
<comment type="function">
    <text evidence="8 10">Alpha-glucuronidase involved in the hydrolysis of xylan, a major structural heterogeneous polysaccharide found in plant biomass representing the second most abundant polysaccharide in the biosphere, after cellulose. Releases 4-O-methylglucuronic acid from xylan.</text>
</comment>
<dbReference type="GO" id="GO:0045493">
    <property type="term" value="P:xylan catabolic process"/>
    <property type="evidence" value="ECO:0007669"/>
    <property type="project" value="UniProtKB-KW"/>
</dbReference>
<keyword evidence="3 10" id="KW-0858">Xylan degradation</keyword>
<name>A0A146EYU7_ASPKA</name>
<feature type="domain" description="Glycosyl hydrolase family 67 C-terminal" evidence="12">
    <location>
        <begin position="470"/>
        <end position="552"/>
    </location>
</feature>
<protein>
    <recommendedName>
        <fullName evidence="2 10">Alpha-glucuronidase</fullName>
        <ecNumber evidence="2 10">3.2.1.139</ecNumber>
    </recommendedName>
</protein>
<comment type="subcellular location">
    <subcellularLocation>
        <location evidence="10">Secreted</location>
    </subcellularLocation>
</comment>
<dbReference type="FunFam" id="3.20.20.80:FF:000096">
    <property type="entry name" value="Xylan alpha-1,2-glucuronidase"/>
    <property type="match status" value="1"/>
</dbReference>
<sequence>MRGSNLFQLTLALLLSLVTAEDGYDGWLRYAPVSCDLHCRQALPSHIVLLNSTKGSPIETAGQELKAGFQSILSTNLTSHPFQCDSSASILVATLDEYRQKCRDINVPELDPDGFWLQSEGDTVRILGNNARGALYGAYEYLAMVAQGNFSRVAYTTSPHAPIRWVNQWDNMDGSIERGYGGASIFFKDGTVVEDMAPVEQYARLLASIRINALVVNNVNANATLLLPENMKGLGRIADACRPYGVQIGISLNFASPEDLGGLGTYDPLDPGVIAWWQNITDSLYTYVPDMAGYLVKADSEGQPGPDTYNRTLSQGANLFARALQPHGGVLMYRAFVYNNNLNESDWKADRAKAAVEYFKDLDGQFDENVVVQIKYGPIDFQVREPTSPLFANLYQTNTAIELEVSQEYLGQQCHLVYLPPLWKTVLDFDLRVDHKPSMVRDIISGQRFNRTLGGWAAVVNVGTNRTWLGSHLAMSNLYAYGRLAWSPTDDSEQILKDWTRLTFGQNHHVIDTIADMSMTSWPAYENYTGNLGIQTLTDILYTHYGPNPATQHPIRQIGHLW</sequence>
<evidence type="ECO:0000259" key="12">
    <source>
        <dbReference type="Pfam" id="PF07477"/>
    </source>
</evidence>
<evidence type="ECO:0000256" key="6">
    <source>
        <dbReference type="ARBA" id="ARBA00023295"/>
    </source>
</evidence>
<evidence type="ECO:0000259" key="13">
    <source>
        <dbReference type="Pfam" id="PF07488"/>
    </source>
</evidence>
<dbReference type="InterPro" id="IPR037054">
    <property type="entry name" value="A-glucoronidase_C_sf"/>
</dbReference>
<evidence type="ECO:0000256" key="8">
    <source>
        <dbReference type="ARBA" id="ARBA00024828"/>
    </source>
</evidence>
<dbReference type="InterPro" id="IPR017853">
    <property type="entry name" value="GH"/>
</dbReference>
<evidence type="ECO:0000256" key="5">
    <source>
        <dbReference type="ARBA" id="ARBA00023277"/>
    </source>
</evidence>
<comment type="similarity">
    <text evidence="1 10">Belongs to the glycosyl hydrolase 67 family.</text>
</comment>
<dbReference type="InterPro" id="IPR005154">
    <property type="entry name" value="Glyco_hydro_67_aGlcAse_N"/>
</dbReference>
<dbReference type="Pfam" id="PF03648">
    <property type="entry name" value="Glyco_hydro_67N"/>
    <property type="match status" value="1"/>
</dbReference>
<feature type="domain" description="Alpha glucuronidase N-terminal" evidence="11">
    <location>
        <begin position="26"/>
        <end position="141"/>
    </location>
</feature>
<evidence type="ECO:0000256" key="2">
    <source>
        <dbReference type="ARBA" id="ARBA00012271"/>
    </source>
</evidence>
<dbReference type="PANTHER" id="PTHR39207">
    <property type="entry name" value="ALPHA-GLUCURONIDASE A"/>
    <property type="match status" value="1"/>
</dbReference>
<reference evidence="14 15" key="1">
    <citation type="journal article" date="2016" name="DNA Res.">
        <title>Genome sequence of Aspergillus luchuensis NBRC 4314.</title>
        <authorList>
            <person name="Yamada O."/>
            <person name="Machida M."/>
            <person name="Hosoyama A."/>
            <person name="Goto M."/>
            <person name="Takahashi T."/>
            <person name="Futagami T."/>
            <person name="Yamagata Y."/>
            <person name="Takeuchi M."/>
            <person name="Kobayashi T."/>
            <person name="Koike H."/>
            <person name="Abe K."/>
            <person name="Asai K."/>
            <person name="Arita M."/>
            <person name="Fujita N."/>
            <person name="Fukuda K."/>
            <person name="Higa K."/>
            <person name="Horikawa H."/>
            <person name="Ishikawa T."/>
            <person name="Jinno K."/>
            <person name="Kato Y."/>
            <person name="Kirimura K."/>
            <person name="Mizutani O."/>
            <person name="Nakasone K."/>
            <person name="Sano M."/>
            <person name="Shiraishi Y."/>
            <person name="Tsukahara M."/>
            <person name="Gomi K."/>
        </authorList>
    </citation>
    <scope>NUCLEOTIDE SEQUENCE [LARGE SCALE GENOMIC DNA]</scope>
    <source>
        <strain evidence="14 15">RIB 2604</strain>
    </source>
</reference>